<keyword evidence="3" id="KW-0511">Multifunctional enzyme</keyword>
<dbReference type="InterPro" id="IPR041588">
    <property type="entry name" value="Integrase_H2C2"/>
</dbReference>
<dbReference type="InParanoid" id="A0A3P8VNA5"/>
<accession>A0A3P8VNA5</accession>
<feature type="domain" description="Reverse transcriptase" evidence="6">
    <location>
        <begin position="401"/>
        <end position="585"/>
    </location>
</feature>
<dbReference type="OMA" id="TYVPDYV"/>
<dbReference type="Gene3D" id="3.10.20.370">
    <property type="match status" value="2"/>
</dbReference>
<name>A0A3P8VNA5_CYNSE</name>
<dbReference type="PROSITE" id="PS50878">
    <property type="entry name" value="RT_POL"/>
    <property type="match status" value="1"/>
</dbReference>
<dbReference type="Proteomes" id="UP000265120">
    <property type="component" value="Chromosome W"/>
</dbReference>
<dbReference type="PANTHER" id="PTHR37984">
    <property type="entry name" value="PROTEIN CBG26694"/>
    <property type="match status" value="1"/>
</dbReference>
<dbReference type="Gene3D" id="1.10.340.70">
    <property type="match status" value="1"/>
</dbReference>
<sequence length="1397" mass="155258">MYLSVMLDGMEKRHPQCTQHAAGIAKLIQKTAHIVMGHQLNILTTHSVVAYVNSETFTLTTLRQRRLSKILEAPNISFTHEGINMADHIGTGEPHTCADRVVKEEKVRTDLQATPIAGARDLFTDGCCFRHETDGLRAAYAVVEEKDGLLVTQKAERLGGQQSAQRAEVVAVIEALKIGKGQEVNIYTDSAYAVGAVHVELGQWMRVGFLTAGNKPIRHETEMKELAEALLLPKRVAVIKCKGHDTGTDKVTKGNNAADQAAKQTAGYIDKMILMCSETEMQPTTDIDGLIKLQNKAPPQEKTLGKANTYRIMLCAVNTATLEHEQIARHHGREKTDHEGAKAMLNTLPDHLWADDPTDVGLTDCPPVKFSVNTDTPIWIRQYPHKPQAEAGIHDTITGLLEKGVLEPSHSAWNTPILPVEKKGTGKYRMAHDLRAINNILVTPTVPVPNPYVALANLDPSQSWFTCIDLANAFFCLPLAPECRDIFSFTFRGQQLRYTRLPQGFALSPGLFNQVLKQVLSDCTLPENTTLVQYVDDLLIAAPTADACLAATHSVLQHVANKGFKVSKVKLQVARKQVSFLGRLISQKGVSMSPTHRSAILHHNKPVKVKDMLSFLGLTGYSRNYVANYTGLTQPLRELVRQQGMRNLTAKLEWTQDAETAFITLKQSLATAAELATPNYHLPFYLDVSGTVSCVNGILFQRKGGERVILMYLSVMLDGMEKRHPQCTQHAAGIAKLIQKTAHIVMGHQLNILTTHSVVAYVNSETFTLTTLRQRRLSKILEAPNISFTHEGINMADHIGTGEPHTCADRVVKEEKVRTDLQATPIAGARDLFTDGCCFRHETDGLRAAYAVVEEKDGLLVTQKAERLGGQQSAQRAEVVAVIEALKIGKGQEVNIYTDSAYAVGAVHVELGQWMRVGFLTAGNKPIRHETEMKELAEALLLPKRVAVIKCKGHDTGTDKVTKGNNAADQAAKQTAGYLDRMILMCSETEMQPTMTMDGLIQLQNKASPQEKTLWKARGATETDGLWRGPDGRPILPPGLRQTAMEEAHGVGHVGVAQMLRNLDHWWHPFLKDMAQYLTKTCEQCTKFNTRPTIRPEPGRYPLETKPGKEIIIDYTDMVDSVRGYRYVLMCVDAYTGWPEAWPTKKEDGKSVIKFLVNHYIPRYGFPEKVRSDNGTHFKNNDLQQVEAMLGLKHSFGTVYHPQSQGKVERMNQTVKNKLAKICAQTKMNWLDALPLALMSIRSSVNHSTGFTPHELQTGRAFPGPHSKLPLTQNDDQDLTSKAYFHELQGLVSTFSKQVKDQQTAGKGTTPPEAEWVLLRVIKRKWSEPRWTGPFQVTERTTHAVRLKGKGDTWFHWSQCAAAEEPQRSLIDIQRNLQEQNTESADSETDPTDKGAE</sequence>
<dbReference type="InterPro" id="IPR001584">
    <property type="entry name" value="Integrase_cat-core"/>
</dbReference>
<protein>
    <recommendedName>
        <fullName evidence="4">Gypsy retrotransposon integrase-like protein 1</fullName>
        <ecNumber evidence="2">3.1.26.4</ecNumber>
    </recommendedName>
</protein>
<evidence type="ECO:0000256" key="2">
    <source>
        <dbReference type="ARBA" id="ARBA00012180"/>
    </source>
</evidence>
<dbReference type="Gene3D" id="2.30.30.850">
    <property type="match status" value="1"/>
</dbReference>
<dbReference type="PROSITE" id="PS50879">
    <property type="entry name" value="RNASE_H_1"/>
    <property type="match status" value="2"/>
</dbReference>
<dbReference type="STRING" id="244447.ENSCSEP00000013900"/>
<dbReference type="CDD" id="cd09273">
    <property type="entry name" value="RNase_HI_RT_Bel"/>
    <property type="match status" value="2"/>
</dbReference>
<dbReference type="InterPro" id="IPR000477">
    <property type="entry name" value="RT_dom"/>
</dbReference>
<feature type="region of interest" description="Disordered" evidence="5">
    <location>
        <begin position="1369"/>
        <end position="1397"/>
    </location>
</feature>
<dbReference type="InterPro" id="IPR036397">
    <property type="entry name" value="RNaseH_sf"/>
</dbReference>
<dbReference type="Pfam" id="PF17921">
    <property type="entry name" value="Integrase_H2C2"/>
    <property type="match status" value="1"/>
</dbReference>
<dbReference type="InterPro" id="IPR002156">
    <property type="entry name" value="RNaseH_domain"/>
</dbReference>
<dbReference type="GeneTree" id="ENSGT00940000163417"/>
<dbReference type="GO" id="GO:0015074">
    <property type="term" value="P:DNA integration"/>
    <property type="evidence" value="ECO:0007669"/>
    <property type="project" value="InterPro"/>
</dbReference>
<dbReference type="InterPro" id="IPR012337">
    <property type="entry name" value="RNaseH-like_sf"/>
</dbReference>
<feature type="compositionally biased region" description="Polar residues" evidence="5">
    <location>
        <begin position="1375"/>
        <end position="1384"/>
    </location>
</feature>
<feature type="domain" description="RNase H type-1" evidence="7">
    <location>
        <begin position="116"/>
        <end position="267"/>
    </location>
</feature>
<evidence type="ECO:0000256" key="1">
    <source>
        <dbReference type="ARBA" id="ARBA00010879"/>
    </source>
</evidence>
<organism evidence="9 10">
    <name type="scientific">Cynoglossus semilaevis</name>
    <name type="common">Tongue sole</name>
    <dbReference type="NCBI Taxonomy" id="244447"/>
    <lineage>
        <taxon>Eukaryota</taxon>
        <taxon>Metazoa</taxon>
        <taxon>Chordata</taxon>
        <taxon>Craniata</taxon>
        <taxon>Vertebrata</taxon>
        <taxon>Euteleostomi</taxon>
        <taxon>Actinopterygii</taxon>
        <taxon>Neopterygii</taxon>
        <taxon>Teleostei</taxon>
        <taxon>Neoteleostei</taxon>
        <taxon>Acanthomorphata</taxon>
        <taxon>Carangaria</taxon>
        <taxon>Pleuronectiformes</taxon>
        <taxon>Pleuronectoidei</taxon>
        <taxon>Cynoglossidae</taxon>
        <taxon>Cynoglossinae</taxon>
        <taxon>Cynoglossus</taxon>
    </lineage>
</organism>
<keyword evidence="10" id="KW-1185">Reference proteome</keyword>
<dbReference type="Gene3D" id="3.10.10.10">
    <property type="entry name" value="HIV Type 1 Reverse Transcriptase, subunit A, domain 1"/>
    <property type="match status" value="1"/>
</dbReference>
<dbReference type="InterPro" id="IPR050951">
    <property type="entry name" value="Retrovirus_Pol_polyprotein"/>
</dbReference>
<reference evidence="9" key="3">
    <citation type="submission" date="2025-09" db="UniProtKB">
        <authorList>
            <consortium name="Ensembl"/>
        </authorList>
    </citation>
    <scope>IDENTIFICATION</scope>
</reference>
<dbReference type="PROSITE" id="PS50994">
    <property type="entry name" value="INTEGRASE"/>
    <property type="match status" value="1"/>
</dbReference>
<dbReference type="Pfam" id="PF00078">
    <property type="entry name" value="RVT_1"/>
    <property type="match status" value="1"/>
</dbReference>
<proteinExistence type="inferred from homology"/>
<evidence type="ECO:0000259" key="7">
    <source>
        <dbReference type="PROSITE" id="PS50879"/>
    </source>
</evidence>
<reference evidence="9" key="2">
    <citation type="submission" date="2025-08" db="UniProtKB">
        <authorList>
            <consortium name="Ensembl"/>
        </authorList>
    </citation>
    <scope>IDENTIFICATION</scope>
</reference>
<reference evidence="9 10" key="1">
    <citation type="journal article" date="2014" name="Nat. Genet.">
        <title>Whole-genome sequence of a flatfish provides insights into ZW sex chromosome evolution and adaptation to a benthic lifestyle.</title>
        <authorList>
            <person name="Chen S."/>
            <person name="Zhang G."/>
            <person name="Shao C."/>
            <person name="Huang Q."/>
            <person name="Liu G."/>
            <person name="Zhang P."/>
            <person name="Song W."/>
            <person name="An N."/>
            <person name="Chalopin D."/>
            <person name="Volff J.N."/>
            <person name="Hong Y."/>
            <person name="Li Q."/>
            <person name="Sha Z."/>
            <person name="Zhou H."/>
            <person name="Xie M."/>
            <person name="Yu Q."/>
            <person name="Liu Y."/>
            <person name="Xiang H."/>
            <person name="Wang N."/>
            <person name="Wu K."/>
            <person name="Yang C."/>
            <person name="Zhou Q."/>
            <person name="Liao X."/>
            <person name="Yang L."/>
            <person name="Hu Q."/>
            <person name="Zhang J."/>
            <person name="Meng L."/>
            <person name="Jin L."/>
            <person name="Tian Y."/>
            <person name="Lian J."/>
            <person name="Yang J."/>
            <person name="Miao G."/>
            <person name="Liu S."/>
            <person name="Liang Z."/>
            <person name="Yan F."/>
            <person name="Li Y."/>
            <person name="Sun B."/>
            <person name="Zhang H."/>
            <person name="Zhang J."/>
            <person name="Zhu Y."/>
            <person name="Du M."/>
            <person name="Zhao Y."/>
            <person name="Schartl M."/>
            <person name="Tang Q."/>
            <person name="Wang J."/>
        </authorList>
    </citation>
    <scope>NUCLEOTIDE SEQUENCE</scope>
</reference>
<evidence type="ECO:0000313" key="9">
    <source>
        <dbReference type="Ensembl" id="ENSCSEP00000013900.1"/>
    </source>
</evidence>
<dbReference type="InterPro" id="IPR043502">
    <property type="entry name" value="DNA/RNA_pol_sf"/>
</dbReference>
<dbReference type="InterPro" id="IPR043128">
    <property type="entry name" value="Rev_trsase/Diguanyl_cyclase"/>
</dbReference>
<dbReference type="Ensembl" id="ENSCSET00000014062.1">
    <property type="protein sequence ID" value="ENSCSEP00000013900.1"/>
    <property type="gene ID" value="ENSCSEG00000008943.1"/>
</dbReference>
<dbReference type="Pfam" id="PF00075">
    <property type="entry name" value="RNase_H"/>
    <property type="match status" value="2"/>
</dbReference>
<dbReference type="Pfam" id="PF00665">
    <property type="entry name" value="rve"/>
    <property type="match status" value="1"/>
</dbReference>
<dbReference type="GO" id="GO:0004523">
    <property type="term" value="F:RNA-DNA hybrid ribonuclease activity"/>
    <property type="evidence" value="ECO:0007669"/>
    <property type="project" value="UniProtKB-EC"/>
</dbReference>
<dbReference type="Pfam" id="PF17919">
    <property type="entry name" value="RT_RNaseH_2"/>
    <property type="match status" value="1"/>
</dbReference>
<dbReference type="SUPFAM" id="SSF56672">
    <property type="entry name" value="DNA/RNA polymerases"/>
    <property type="match status" value="1"/>
</dbReference>
<evidence type="ECO:0000256" key="3">
    <source>
        <dbReference type="ARBA" id="ARBA00023268"/>
    </source>
</evidence>
<evidence type="ECO:0000259" key="6">
    <source>
        <dbReference type="PROSITE" id="PS50878"/>
    </source>
</evidence>
<feature type="domain" description="RNase H type-1" evidence="7">
    <location>
        <begin position="826"/>
        <end position="977"/>
    </location>
</feature>
<evidence type="ECO:0000256" key="5">
    <source>
        <dbReference type="SAM" id="MobiDB-lite"/>
    </source>
</evidence>
<evidence type="ECO:0000256" key="4">
    <source>
        <dbReference type="ARBA" id="ARBA00039658"/>
    </source>
</evidence>
<dbReference type="Gene3D" id="3.30.420.10">
    <property type="entry name" value="Ribonuclease H-like superfamily/Ribonuclease H"/>
    <property type="match status" value="3"/>
</dbReference>
<evidence type="ECO:0000313" key="10">
    <source>
        <dbReference type="Proteomes" id="UP000265120"/>
    </source>
</evidence>
<feature type="domain" description="Integrase catalytic" evidence="8">
    <location>
        <begin position="1103"/>
        <end position="1261"/>
    </location>
</feature>
<comment type="similarity">
    <text evidence="1">Belongs to the beta type-B retroviral polymerase family. HERV class-II K(HML-2) pol subfamily.</text>
</comment>
<dbReference type="PANTHER" id="PTHR37984:SF5">
    <property type="entry name" value="PROTEIN NYNRIN-LIKE"/>
    <property type="match status" value="1"/>
</dbReference>
<evidence type="ECO:0000259" key="8">
    <source>
        <dbReference type="PROSITE" id="PS50994"/>
    </source>
</evidence>
<dbReference type="GO" id="GO:0003676">
    <property type="term" value="F:nucleic acid binding"/>
    <property type="evidence" value="ECO:0007669"/>
    <property type="project" value="InterPro"/>
</dbReference>
<dbReference type="InterPro" id="IPR041577">
    <property type="entry name" value="RT_RNaseH_2"/>
</dbReference>
<dbReference type="SUPFAM" id="SSF53098">
    <property type="entry name" value="Ribonuclease H-like"/>
    <property type="match status" value="3"/>
</dbReference>
<dbReference type="Gene3D" id="3.30.70.270">
    <property type="match status" value="2"/>
</dbReference>
<dbReference type="EC" id="3.1.26.4" evidence="2"/>